<dbReference type="InParanoid" id="A0A672FMQ0"/>
<dbReference type="InterPro" id="IPR057881">
    <property type="entry name" value="ICE1_C"/>
</dbReference>
<sequence>MDIDDNEKETHPTLTEDRLPLEQEESFHTATPLSSQKNTTAFPAEEDTDSPMATNNDSGHISNETGSKHLEQSVSSSQMKDKMNAINENGYTEGVIVTEPEPASAPSGSTTEPSASLFNGTVVIEPVSVPDSLIIGDANSTSGAKPGNSTAEVKQDQSESLIKMDLDTNHRSDTDARTVTPADGESLKGGDATAMSSEALPVSLATSSPFTNDVTETDSPRTERTSDGEKSEGGSAIKTQKSIESSQKDQEMAKVSLCAASDHHESNEMVEQRTEIIESAVVLAKENGKAIQETAGDGMEAFPIQSNGGKKLPSPMKSPLLKEDQEHGQAIVSVPSKNLTSIDTMEIEMMEDHGSALSDLQEKQTLDCQSSKENADSPCTQLSPTCGSPTIKSQTVESETDPSQLKTDANSECISNKEIPVPISEKEATFQRNIVQDFHQDGVDSGSAVSFNHNAAPTHKQKDLESCAEKCKEQGSDSDECKKENKTVNSKTECMSQILSEVGSPLPPLLTPLLTPPKMPVSINPRHAIGKLLFPSPMDTLNSPLTPVPAHLTPNGQQQSSSSLNSPVPPNGVPSSPLQFGSATPKHAVPVPGRLPVAAVNSSQSSSTSHSQENSMRILDSMYPELSARARTLSILRGNVGLAVGPSDGGSSPMAADSQVSSFKTLNSTSTAFTNTVRGEKRPANSLLQPVSKCLRLDSSSADAVGKHVLPPSSNGGGNSASSQTPNVRQPENDPSSGSPETGERAKQNLIVDSLKKIESQCFDLMPVIRSHLHVGNLPKKPVLRDEEKEVISEICISSSVNEMILAILNRLKTGKRELSRSSMQALCRVYTGICRQKRDHEKARLLAYSILTEDFPECSQLVLFIVTTWPTVLSHSSSLCQAIHTVTKLKATDEVLSCLSPFLGWEKSPPCDIDHLISRTLSEIQSGVNLSFTKHSRYGDDLDTVAWERVLTLHLLCSHKKWKWTYEHLLGKEVWPIMNTWVTQPRDQQEPVSDVTVATVLRLIGCLCQLGLKEKSVTSVATVANVINTFGQRGHREGVPWEVQLAAVYCIYDVSPCNPKHALDALAEWRGDVSQSVPPAVTSCINQLASICRQVKH</sequence>
<reference evidence="3" key="3">
    <citation type="submission" date="2025-09" db="UniProtKB">
        <authorList>
            <consortium name="Ensembl"/>
        </authorList>
    </citation>
    <scope>IDENTIFICATION</scope>
</reference>
<dbReference type="Ensembl" id="ENSSFAT00005008302.1">
    <property type="protein sequence ID" value="ENSSFAP00005007903.1"/>
    <property type="gene ID" value="ENSSFAG00005004656.1"/>
</dbReference>
<dbReference type="Proteomes" id="UP000472267">
    <property type="component" value="Chromosome 11"/>
</dbReference>
<feature type="compositionally biased region" description="Polar residues" evidence="1">
    <location>
        <begin position="51"/>
        <end position="65"/>
    </location>
</feature>
<organism evidence="3 4">
    <name type="scientific">Salarias fasciatus</name>
    <name type="common">Jewelled blenny</name>
    <name type="synonym">Blennius fasciatus</name>
    <dbReference type="NCBI Taxonomy" id="181472"/>
    <lineage>
        <taxon>Eukaryota</taxon>
        <taxon>Metazoa</taxon>
        <taxon>Chordata</taxon>
        <taxon>Craniata</taxon>
        <taxon>Vertebrata</taxon>
        <taxon>Euteleostomi</taxon>
        <taxon>Actinopterygii</taxon>
        <taxon>Neopterygii</taxon>
        <taxon>Teleostei</taxon>
        <taxon>Neoteleostei</taxon>
        <taxon>Acanthomorphata</taxon>
        <taxon>Ovalentaria</taxon>
        <taxon>Blenniimorphae</taxon>
        <taxon>Blenniiformes</taxon>
        <taxon>Blennioidei</taxon>
        <taxon>Blenniidae</taxon>
        <taxon>Salariinae</taxon>
        <taxon>Salarias</taxon>
    </lineage>
</organism>
<feature type="compositionally biased region" description="Basic and acidic residues" evidence="1">
    <location>
        <begin position="218"/>
        <end position="232"/>
    </location>
</feature>
<reference evidence="3" key="2">
    <citation type="submission" date="2025-08" db="UniProtKB">
        <authorList>
            <consortium name="Ensembl"/>
        </authorList>
    </citation>
    <scope>IDENTIFICATION</scope>
</reference>
<accession>A0A672FMQ0</accession>
<feature type="region of interest" description="Disordered" evidence="1">
    <location>
        <begin position="1"/>
        <end position="88"/>
    </location>
</feature>
<feature type="domain" description="Little elongation complex subunit 1 C-terminal" evidence="2">
    <location>
        <begin position="899"/>
        <end position="1089"/>
    </location>
</feature>
<feature type="compositionally biased region" description="Polar residues" evidence="1">
    <location>
        <begin position="366"/>
        <end position="414"/>
    </location>
</feature>
<feature type="compositionally biased region" description="Basic and acidic residues" evidence="1">
    <location>
        <begin position="153"/>
        <end position="176"/>
    </location>
</feature>
<feature type="region of interest" description="Disordered" evidence="1">
    <location>
        <begin position="351"/>
        <end position="420"/>
    </location>
</feature>
<feature type="compositionally biased region" description="Polar residues" evidence="1">
    <location>
        <begin position="138"/>
        <end position="152"/>
    </location>
</feature>
<feature type="region of interest" description="Disordered" evidence="1">
    <location>
        <begin position="705"/>
        <end position="746"/>
    </location>
</feature>
<feature type="region of interest" description="Disordered" evidence="1">
    <location>
        <begin position="544"/>
        <end position="591"/>
    </location>
</feature>
<evidence type="ECO:0000256" key="1">
    <source>
        <dbReference type="SAM" id="MobiDB-lite"/>
    </source>
</evidence>
<dbReference type="PANTHER" id="PTHR11852">
    <property type="entry name" value="PLATELET-ACTIVATING FACTOR ACETYLHYDROLASE"/>
    <property type="match status" value="1"/>
</dbReference>
<dbReference type="PANTHER" id="PTHR11852:SF4">
    <property type="entry name" value="LITTLE ELONGATION COMPLEX SUBUNIT 1"/>
    <property type="match status" value="1"/>
</dbReference>
<dbReference type="OMA" id="HHESNEM"/>
<feature type="region of interest" description="Disordered" evidence="1">
    <location>
        <begin position="134"/>
        <end position="254"/>
    </location>
</feature>
<feature type="region of interest" description="Disordered" evidence="1">
    <location>
        <begin position="295"/>
        <end position="328"/>
    </location>
</feature>
<feature type="compositionally biased region" description="Basic and acidic residues" evidence="1">
    <location>
        <begin position="8"/>
        <end position="27"/>
    </location>
</feature>
<evidence type="ECO:0000259" key="2">
    <source>
        <dbReference type="Pfam" id="PF25817"/>
    </source>
</evidence>
<name>A0A672FMQ0_SALFA</name>
<protein>
    <recommendedName>
        <fullName evidence="2">Little elongation complex subunit 1 C-terminal domain-containing protein</fullName>
    </recommendedName>
</protein>
<dbReference type="AlphaFoldDB" id="A0A672FMQ0"/>
<keyword evidence="4" id="KW-1185">Reference proteome</keyword>
<dbReference type="Pfam" id="PF25817">
    <property type="entry name" value="ICE1_C"/>
    <property type="match status" value="1"/>
</dbReference>
<feature type="compositionally biased region" description="Polar residues" evidence="1">
    <location>
        <begin position="724"/>
        <end position="740"/>
    </location>
</feature>
<proteinExistence type="predicted"/>
<feature type="compositionally biased region" description="Basic and acidic residues" evidence="1">
    <location>
        <begin position="351"/>
        <end position="365"/>
    </location>
</feature>
<evidence type="ECO:0000313" key="3">
    <source>
        <dbReference type="Ensembl" id="ENSSFAP00005007903.1"/>
    </source>
</evidence>
<evidence type="ECO:0000313" key="4">
    <source>
        <dbReference type="Proteomes" id="UP000472267"/>
    </source>
</evidence>
<feature type="compositionally biased region" description="Polar residues" evidence="1">
    <location>
        <begin position="28"/>
        <end position="41"/>
    </location>
</feature>
<reference evidence="3" key="1">
    <citation type="submission" date="2019-06" db="EMBL/GenBank/DDBJ databases">
        <authorList>
            <consortium name="Wellcome Sanger Institute Data Sharing"/>
        </authorList>
    </citation>
    <scope>NUCLEOTIDE SEQUENCE [LARGE SCALE GENOMIC DNA]</scope>
</reference>
<feature type="compositionally biased region" description="Polar residues" evidence="1">
    <location>
        <begin position="204"/>
        <end position="214"/>
    </location>
</feature>
<feature type="compositionally biased region" description="Low complexity" evidence="1">
    <location>
        <begin position="554"/>
        <end position="566"/>
    </location>
</feature>